<evidence type="ECO:0000313" key="7">
    <source>
        <dbReference type="EMBL" id="KAF2265441.1"/>
    </source>
</evidence>
<keyword evidence="5" id="KW-0503">Monooxygenase</keyword>
<proteinExistence type="inferred from homology"/>
<dbReference type="GO" id="GO:0004497">
    <property type="term" value="F:monooxygenase activity"/>
    <property type="evidence" value="ECO:0007669"/>
    <property type="project" value="UniProtKB-KW"/>
</dbReference>
<keyword evidence="4" id="KW-0560">Oxidoreductase</keyword>
<dbReference type="Pfam" id="PF01494">
    <property type="entry name" value="FAD_binding_3"/>
    <property type="match status" value="1"/>
</dbReference>
<sequence length="425" mass="46695">MATKFLIIGGGLAGLATAIALRRSGHTVTLLEASKELSEAGAGIQVPPNCSKILGKWNVLSEVSALASLPYFLELVSYRDGGLLSRTVLLPDIEAKYQAPHLVIHRADFMKVLLEKAKALHAELILGSRVSEIDFEAFSVRTMDGNTYTADVIIGADGENSFCRRTLLGSQAKPAIPSGKLAYRFCIQSGVVKHDSVTAHLVEPTKITCWLGPRSHVVCYDIAQRGTFNVVAGRPDTRDDTNTGDSGPMALADLYQYFQGWDPALGRLIQLAEDCTVFKLMIPSMPAEMNWMHPSGKFLLIGDAAHAMPPHLAQGATACIEDAAFLGCVFAKVKSIQDVGDALRIFQHNRKPRVMAISRRSAQAGHIWALADGLDQEKRDQRLREGHPNRDFPNPFSDVEFRDWLYDYDVFAEAEDAWSKRGNFP</sequence>
<evidence type="ECO:0000259" key="6">
    <source>
        <dbReference type="Pfam" id="PF01494"/>
    </source>
</evidence>
<comment type="caution">
    <text evidence="7">The sequence shown here is derived from an EMBL/GenBank/DDBJ whole genome shotgun (WGS) entry which is preliminary data.</text>
</comment>
<dbReference type="InterPro" id="IPR036188">
    <property type="entry name" value="FAD/NAD-bd_sf"/>
</dbReference>
<evidence type="ECO:0000256" key="2">
    <source>
        <dbReference type="ARBA" id="ARBA00022630"/>
    </source>
</evidence>
<dbReference type="OrthoDB" id="16820at2759"/>
<dbReference type="InterPro" id="IPR050493">
    <property type="entry name" value="FAD-dep_Monooxygenase_BioMet"/>
</dbReference>
<keyword evidence="3" id="KW-0274">FAD</keyword>
<evidence type="ECO:0000256" key="5">
    <source>
        <dbReference type="ARBA" id="ARBA00023033"/>
    </source>
</evidence>
<dbReference type="AlphaFoldDB" id="A0A9P4KB61"/>
<comment type="similarity">
    <text evidence="1">Belongs to the paxM FAD-dependent monooxygenase family.</text>
</comment>
<dbReference type="PRINTS" id="PR00420">
    <property type="entry name" value="RNGMNOXGNASE"/>
</dbReference>
<dbReference type="InterPro" id="IPR002938">
    <property type="entry name" value="FAD-bd"/>
</dbReference>
<dbReference type="Proteomes" id="UP000800093">
    <property type="component" value="Unassembled WGS sequence"/>
</dbReference>
<protein>
    <submittedName>
        <fullName evidence="7">FAD/NAD(P)-binding domain-containing protein</fullName>
    </submittedName>
</protein>
<evidence type="ECO:0000313" key="8">
    <source>
        <dbReference type="Proteomes" id="UP000800093"/>
    </source>
</evidence>
<keyword evidence="2" id="KW-0285">Flavoprotein</keyword>
<name>A0A9P4KB61_9PLEO</name>
<evidence type="ECO:0000256" key="4">
    <source>
        <dbReference type="ARBA" id="ARBA00023002"/>
    </source>
</evidence>
<keyword evidence="8" id="KW-1185">Reference proteome</keyword>
<evidence type="ECO:0000256" key="1">
    <source>
        <dbReference type="ARBA" id="ARBA00007992"/>
    </source>
</evidence>
<reference evidence="8" key="1">
    <citation type="journal article" date="2020" name="Stud. Mycol.">
        <title>101 Dothideomycetes genomes: A test case for predicting lifestyles and emergence of pathogens.</title>
        <authorList>
            <person name="Haridas S."/>
            <person name="Albert R."/>
            <person name="Binder M."/>
            <person name="Bloem J."/>
            <person name="LaButti K."/>
            <person name="Salamov A."/>
            <person name="Andreopoulos B."/>
            <person name="Baker S."/>
            <person name="Barry K."/>
            <person name="Bills G."/>
            <person name="Bluhm B."/>
            <person name="Cannon C."/>
            <person name="Castanera R."/>
            <person name="Culley D."/>
            <person name="Daum C."/>
            <person name="Ezra D."/>
            <person name="Gonzalez J."/>
            <person name="Henrissat B."/>
            <person name="Kuo A."/>
            <person name="Liang C."/>
            <person name="Lipzen A."/>
            <person name="Lutzoni F."/>
            <person name="Magnuson J."/>
            <person name="Mondo S."/>
            <person name="Nolan M."/>
            <person name="Ohm R."/>
            <person name="Pangilinan J."/>
            <person name="Park H.-J."/>
            <person name="Ramirez L."/>
            <person name="Alfaro M."/>
            <person name="Sun H."/>
            <person name="Tritt A."/>
            <person name="Yoshinaga Y."/>
            <person name="Zwiers L.-H."/>
            <person name="Turgeon B."/>
            <person name="Goodwin S."/>
            <person name="Spatafora J."/>
            <person name="Crous P."/>
            <person name="Grigoriev I."/>
        </authorList>
    </citation>
    <scope>NUCLEOTIDE SEQUENCE [LARGE SCALE GENOMIC DNA]</scope>
    <source>
        <strain evidence="8">CBS 304.66</strain>
    </source>
</reference>
<gene>
    <name evidence="7" type="ORF">CC78DRAFT_615919</name>
</gene>
<dbReference type="GO" id="GO:0071949">
    <property type="term" value="F:FAD binding"/>
    <property type="evidence" value="ECO:0007669"/>
    <property type="project" value="InterPro"/>
</dbReference>
<evidence type="ECO:0000256" key="3">
    <source>
        <dbReference type="ARBA" id="ARBA00022827"/>
    </source>
</evidence>
<dbReference type="SUPFAM" id="SSF54373">
    <property type="entry name" value="FAD-linked reductases, C-terminal domain"/>
    <property type="match status" value="1"/>
</dbReference>
<organism evidence="7 8">
    <name type="scientific">Lojkania enalia</name>
    <dbReference type="NCBI Taxonomy" id="147567"/>
    <lineage>
        <taxon>Eukaryota</taxon>
        <taxon>Fungi</taxon>
        <taxon>Dikarya</taxon>
        <taxon>Ascomycota</taxon>
        <taxon>Pezizomycotina</taxon>
        <taxon>Dothideomycetes</taxon>
        <taxon>Pleosporomycetidae</taxon>
        <taxon>Pleosporales</taxon>
        <taxon>Pleosporales incertae sedis</taxon>
        <taxon>Lojkania</taxon>
    </lineage>
</organism>
<feature type="domain" description="FAD-binding" evidence="6">
    <location>
        <begin position="3"/>
        <end position="360"/>
    </location>
</feature>
<accession>A0A9P4KB61</accession>
<dbReference type="PANTHER" id="PTHR13789">
    <property type="entry name" value="MONOOXYGENASE"/>
    <property type="match status" value="1"/>
</dbReference>
<dbReference type="PANTHER" id="PTHR13789:SF147">
    <property type="entry name" value="PUTATIVE (AFU_ORTHOLOGUE AFUA_2G01950)-RELATED"/>
    <property type="match status" value="1"/>
</dbReference>
<dbReference type="SUPFAM" id="SSF51905">
    <property type="entry name" value="FAD/NAD(P)-binding domain"/>
    <property type="match status" value="1"/>
</dbReference>
<dbReference type="EMBL" id="ML986606">
    <property type="protein sequence ID" value="KAF2265441.1"/>
    <property type="molecule type" value="Genomic_DNA"/>
</dbReference>
<dbReference type="Gene3D" id="3.50.50.60">
    <property type="entry name" value="FAD/NAD(P)-binding domain"/>
    <property type="match status" value="1"/>
</dbReference>